<gene>
    <name evidence="1" type="ORF">CTI12_AA030590</name>
</gene>
<sequence length="79" mass="8943">MLVIGLEASCKIWTEHVQIILGKDVGESVWDLGFGFRVVSLHPNFRKLSTDDIVSAYIRTKKRAILSDYDGTVMPQVDY</sequence>
<accession>A0A2U1QGM7</accession>
<dbReference type="STRING" id="35608.A0A2U1QGM7"/>
<dbReference type="Proteomes" id="UP000245207">
    <property type="component" value="Unassembled WGS sequence"/>
</dbReference>
<dbReference type="AlphaFoldDB" id="A0A2U1QGM7"/>
<evidence type="ECO:0000313" key="2">
    <source>
        <dbReference type="Proteomes" id="UP000245207"/>
    </source>
</evidence>
<dbReference type="OrthoDB" id="1712866at2759"/>
<comment type="caution">
    <text evidence="1">The sequence shown here is derived from an EMBL/GenBank/DDBJ whole genome shotgun (WGS) entry which is preliminary data.</text>
</comment>
<keyword evidence="2" id="KW-1185">Reference proteome</keyword>
<reference evidence="1 2" key="1">
    <citation type="journal article" date="2018" name="Mol. Plant">
        <title>The genome of Artemisia annua provides insight into the evolution of Asteraceae family and artemisinin biosynthesis.</title>
        <authorList>
            <person name="Shen Q."/>
            <person name="Zhang L."/>
            <person name="Liao Z."/>
            <person name="Wang S."/>
            <person name="Yan T."/>
            <person name="Shi P."/>
            <person name="Liu M."/>
            <person name="Fu X."/>
            <person name="Pan Q."/>
            <person name="Wang Y."/>
            <person name="Lv Z."/>
            <person name="Lu X."/>
            <person name="Zhang F."/>
            <person name="Jiang W."/>
            <person name="Ma Y."/>
            <person name="Chen M."/>
            <person name="Hao X."/>
            <person name="Li L."/>
            <person name="Tang Y."/>
            <person name="Lv G."/>
            <person name="Zhou Y."/>
            <person name="Sun X."/>
            <person name="Brodelius P.E."/>
            <person name="Rose J.K.C."/>
            <person name="Tang K."/>
        </authorList>
    </citation>
    <scope>NUCLEOTIDE SEQUENCE [LARGE SCALE GENOMIC DNA]</scope>
    <source>
        <strain evidence="2">cv. Huhao1</strain>
        <tissue evidence="1">Leaf</tissue>
    </source>
</reference>
<dbReference type="EMBL" id="PKPP01000140">
    <property type="protein sequence ID" value="PWA97171.1"/>
    <property type="molecule type" value="Genomic_DNA"/>
</dbReference>
<organism evidence="1 2">
    <name type="scientific">Artemisia annua</name>
    <name type="common">Sweet wormwood</name>
    <dbReference type="NCBI Taxonomy" id="35608"/>
    <lineage>
        <taxon>Eukaryota</taxon>
        <taxon>Viridiplantae</taxon>
        <taxon>Streptophyta</taxon>
        <taxon>Embryophyta</taxon>
        <taxon>Tracheophyta</taxon>
        <taxon>Spermatophyta</taxon>
        <taxon>Magnoliopsida</taxon>
        <taxon>eudicotyledons</taxon>
        <taxon>Gunneridae</taxon>
        <taxon>Pentapetalae</taxon>
        <taxon>asterids</taxon>
        <taxon>campanulids</taxon>
        <taxon>Asterales</taxon>
        <taxon>Asteraceae</taxon>
        <taxon>Asteroideae</taxon>
        <taxon>Anthemideae</taxon>
        <taxon>Artemisiinae</taxon>
        <taxon>Artemisia</taxon>
    </lineage>
</organism>
<protein>
    <submittedName>
        <fullName evidence="1">Putative alpha,alpha-trehalose-phosphate synthase</fullName>
    </submittedName>
</protein>
<evidence type="ECO:0000313" key="1">
    <source>
        <dbReference type="EMBL" id="PWA97171.1"/>
    </source>
</evidence>
<name>A0A2U1QGM7_ARTAN</name>
<proteinExistence type="predicted"/>